<dbReference type="InterPro" id="IPR012338">
    <property type="entry name" value="Beta-lactam/transpept-like"/>
</dbReference>
<evidence type="ECO:0000313" key="2">
    <source>
        <dbReference type="EMBL" id="CAF1532243.1"/>
    </source>
</evidence>
<dbReference type="AlphaFoldDB" id="A0A815VFF6"/>
<name>A0A815VFF6_9BILA</name>
<organism evidence="2 3">
    <name type="scientific">Rotaria sordida</name>
    <dbReference type="NCBI Taxonomy" id="392033"/>
    <lineage>
        <taxon>Eukaryota</taxon>
        <taxon>Metazoa</taxon>
        <taxon>Spiralia</taxon>
        <taxon>Gnathifera</taxon>
        <taxon>Rotifera</taxon>
        <taxon>Eurotatoria</taxon>
        <taxon>Bdelloidea</taxon>
        <taxon>Philodinida</taxon>
        <taxon>Philodinidae</taxon>
        <taxon>Rotaria</taxon>
    </lineage>
</organism>
<sequence length="77" mass="8718">MTLILLENECLMASWLSEAPGNVTYYTNVGAAWGALIIGRISDLSFENYVRYKIFDPLDISNTEASYRLSTFAMRKT</sequence>
<reference evidence="2" key="1">
    <citation type="submission" date="2021-02" db="EMBL/GenBank/DDBJ databases">
        <authorList>
            <person name="Nowell W R."/>
        </authorList>
    </citation>
    <scope>NUCLEOTIDE SEQUENCE</scope>
</reference>
<comment type="caution">
    <text evidence="2">The sequence shown here is derived from an EMBL/GenBank/DDBJ whole genome shotgun (WGS) entry which is preliminary data.</text>
</comment>
<gene>
    <name evidence="2" type="ORF">ZHD862_LOCUS38782</name>
</gene>
<protein>
    <recommendedName>
        <fullName evidence="1">Beta-lactamase-related domain-containing protein</fullName>
    </recommendedName>
</protein>
<dbReference type="EMBL" id="CAJNOT010010930">
    <property type="protein sequence ID" value="CAF1532243.1"/>
    <property type="molecule type" value="Genomic_DNA"/>
</dbReference>
<feature type="non-terminal residue" evidence="2">
    <location>
        <position position="1"/>
    </location>
</feature>
<dbReference type="Gene3D" id="3.40.710.10">
    <property type="entry name" value="DD-peptidase/beta-lactamase superfamily"/>
    <property type="match status" value="1"/>
</dbReference>
<dbReference type="InterPro" id="IPR001466">
    <property type="entry name" value="Beta-lactam-related"/>
</dbReference>
<accession>A0A815VFF6</accession>
<dbReference type="Proteomes" id="UP000663864">
    <property type="component" value="Unassembled WGS sequence"/>
</dbReference>
<evidence type="ECO:0000259" key="1">
    <source>
        <dbReference type="Pfam" id="PF00144"/>
    </source>
</evidence>
<evidence type="ECO:0000313" key="3">
    <source>
        <dbReference type="Proteomes" id="UP000663864"/>
    </source>
</evidence>
<feature type="domain" description="Beta-lactamase-related" evidence="1">
    <location>
        <begin position="11"/>
        <end position="64"/>
    </location>
</feature>
<dbReference type="Pfam" id="PF00144">
    <property type="entry name" value="Beta-lactamase"/>
    <property type="match status" value="1"/>
</dbReference>
<proteinExistence type="predicted"/>
<dbReference type="SUPFAM" id="SSF56601">
    <property type="entry name" value="beta-lactamase/transpeptidase-like"/>
    <property type="match status" value="1"/>
</dbReference>